<dbReference type="GO" id="GO:0005783">
    <property type="term" value="C:endoplasmic reticulum"/>
    <property type="evidence" value="ECO:0007669"/>
    <property type="project" value="TreeGrafter"/>
</dbReference>
<dbReference type="PRINTS" id="PR00080">
    <property type="entry name" value="SDRFAMILY"/>
</dbReference>
<comment type="similarity">
    <text evidence="1 3">Belongs to the short-chain dehydrogenases/reductases (SDR) family.</text>
</comment>
<dbReference type="PANTHER" id="PTHR44169:SF6">
    <property type="entry name" value="NADPH-DEPENDENT 1-ACYLDIHYDROXYACETONE PHOSPHATE REDUCTASE"/>
    <property type="match status" value="1"/>
</dbReference>
<organism evidence="4 5">
    <name type="scientific">Exidia glandulosa HHB12029</name>
    <dbReference type="NCBI Taxonomy" id="1314781"/>
    <lineage>
        <taxon>Eukaryota</taxon>
        <taxon>Fungi</taxon>
        <taxon>Dikarya</taxon>
        <taxon>Basidiomycota</taxon>
        <taxon>Agaricomycotina</taxon>
        <taxon>Agaricomycetes</taxon>
        <taxon>Auriculariales</taxon>
        <taxon>Exidiaceae</taxon>
        <taxon>Exidia</taxon>
    </lineage>
</organism>
<dbReference type="Gene3D" id="3.40.50.720">
    <property type="entry name" value="NAD(P)-binding Rossmann-like Domain"/>
    <property type="match status" value="1"/>
</dbReference>
<dbReference type="Pfam" id="PF00106">
    <property type="entry name" value="adh_short"/>
    <property type="match status" value="1"/>
</dbReference>
<dbReference type="SUPFAM" id="SSF51735">
    <property type="entry name" value="NAD(P)-binding Rossmann-fold domains"/>
    <property type="match status" value="1"/>
</dbReference>
<dbReference type="OrthoDB" id="2102561at2759"/>
<gene>
    <name evidence="4" type="ORF">EXIGLDRAFT_618044</name>
</gene>
<protein>
    <submittedName>
        <fullName evidence="4">Short-chain dehydrogenase/reductase family protein</fullName>
    </submittedName>
</protein>
<dbReference type="STRING" id="1314781.A0A165FUE2"/>
<accession>A0A165FUE2</accession>
<proteinExistence type="inferred from homology"/>
<evidence type="ECO:0000256" key="1">
    <source>
        <dbReference type="ARBA" id="ARBA00006484"/>
    </source>
</evidence>
<evidence type="ECO:0000313" key="4">
    <source>
        <dbReference type="EMBL" id="KZV89545.1"/>
    </source>
</evidence>
<evidence type="ECO:0000313" key="5">
    <source>
        <dbReference type="Proteomes" id="UP000077266"/>
    </source>
</evidence>
<dbReference type="InterPro" id="IPR036291">
    <property type="entry name" value="NAD(P)-bd_dom_sf"/>
</dbReference>
<dbReference type="PANTHER" id="PTHR44169">
    <property type="entry name" value="NADPH-DEPENDENT 1-ACYLDIHYDROXYACETONE PHOSPHATE REDUCTASE"/>
    <property type="match status" value="1"/>
</dbReference>
<dbReference type="AlphaFoldDB" id="A0A165FUE2"/>
<reference evidence="4 5" key="1">
    <citation type="journal article" date="2016" name="Mol. Biol. Evol.">
        <title>Comparative Genomics of Early-Diverging Mushroom-Forming Fungi Provides Insights into the Origins of Lignocellulose Decay Capabilities.</title>
        <authorList>
            <person name="Nagy L.G."/>
            <person name="Riley R."/>
            <person name="Tritt A."/>
            <person name="Adam C."/>
            <person name="Daum C."/>
            <person name="Floudas D."/>
            <person name="Sun H."/>
            <person name="Yadav J.S."/>
            <person name="Pangilinan J."/>
            <person name="Larsson K.H."/>
            <person name="Matsuura K."/>
            <person name="Barry K."/>
            <person name="Labutti K."/>
            <person name="Kuo R."/>
            <person name="Ohm R.A."/>
            <person name="Bhattacharya S.S."/>
            <person name="Shirouzu T."/>
            <person name="Yoshinaga Y."/>
            <person name="Martin F.M."/>
            <person name="Grigoriev I.V."/>
            <person name="Hibbett D.S."/>
        </authorList>
    </citation>
    <scope>NUCLEOTIDE SEQUENCE [LARGE SCALE GENOMIC DNA]</scope>
    <source>
        <strain evidence="4 5">HHB12029</strain>
    </source>
</reference>
<evidence type="ECO:0000256" key="2">
    <source>
        <dbReference type="ARBA" id="ARBA00023002"/>
    </source>
</evidence>
<dbReference type="EMBL" id="KV426070">
    <property type="protein sequence ID" value="KZV89545.1"/>
    <property type="molecule type" value="Genomic_DNA"/>
</dbReference>
<sequence>MSQSTSRVVFITGCSVGSLGAALAERFAAEGCRVFATARNVSKMEGLSVGIEKIQLDVLSDASVKEAVNTVVTKAGRVDILVNGAGVNRIGALMDLSLEEVEALFQTNVFALMRVVKATQAIVPHMVERKSGLIINLGSIAGNNATPWYGAYSASKAALHSYTDTLDMELRPFGIKVLLLALGMVHSNITANNIAKHVAPPVDSLYSQWRANIDARLGQGNDVMSAEGFAKKTVAAALSSSPPNYMSFGGQANAAWLVSFIPRAKRLSLMWKLYSAKEPRV</sequence>
<evidence type="ECO:0000256" key="3">
    <source>
        <dbReference type="RuleBase" id="RU000363"/>
    </source>
</evidence>
<keyword evidence="2" id="KW-0560">Oxidoreductase</keyword>
<dbReference type="PRINTS" id="PR00081">
    <property type="entry name" value="GDHRDH"/>
</dbReference>
<dbReference type="GO" id="GO:0016491">
    <property type="term" value="F:oxidoreductase activity"/>
    <property type="evidence" value="ECO:0007669"/>
    <property type="project" value="UniProtKB-KW"/>
</dbReference>
<dbReference type="InParanoid" id="A0A165FUE2"/>
<dbReference type="CDD" id="cd05374">
    <property type="entry name" value="17beta-HSD-like_SDR_c"/>
    <property type="match status" value="1"/>
</dbReference>
<keyword evidence="5" id="KW-1185">Reference proteome</keyword>
<name>A0A165FUE2_EXIGL</name>
<dbReference type="InterPro" id="IPR002347">
    <property type="entry name" value="SDR_fam"/>
</dbReference>
<dbReference type="Proteomes" id="UP000077266">
    <property type="component" value="Unassembled WGS sequence"/>
</dbReference>